<dbReference type="Proteomes" id="UP000192934">
    <property type="component" value="Chromosome I"/>
</dbReference>
<name>A0A1X7GEP3_9SPHN</name>
<keyword evidence="4" id="KW-1185">Reference proteome</keyword>
<dbReference type="AlphaFoldDB" id="A0A1X7GEP3"/>
<accession>A0A1X7GEP3</accession>
<organism evidence="3 4">
    <name type="scientific">Allosphingosinicella indica</name>
    <dbReference type="NCBI Taxonomy" id="941907"/>
    <lineage>
        <taxon>Bacteria</taxon>
        <taxon>Pseudomonadati</taxon>
        <taxon>Pseudomonadota</taxon>
        <taxon>Alphaproteobacteria</taxon>
        <taxon>Sphingomonadales</taxon>
        <taxon>Sphingomonadaceae</taxon>
        <taxon>Allosphingosinicella</taxon>
    </lineage>
</organism>
<dbReference type="STRING" id="941907.SAMN06295910_1568"/>
<evidence type="ECO:0008006" key="5">
    <source>
        <dbReference type="Google" id="ProtNLM"/>
    </source>
</evidence>
<proteinExistence type="predicted"/>
<evidence type="ECO:0000256" key="2">
    <source>
        <dbReference type="SAM" id="SignalP"/>
    </source>
</evidence>
<gene>
    <name evidence="3" type="ORF">SAMN06295910_1568</name>
</gene>
<dbReference type="EMBL" id="LT840185">
    <property type="protein sequence ID" value="SMF67888.1"/>
    <property type="molecule type" value="Genomic_DNA"/>
</dbReference>
<feature type="region of interest" description="Disordered" evidence="1">
    <location>
        <begin position="172"/>
        <end position="191"/>
    </location>
</feature>
<keyword evidence="2" id="KW-0732">Signal</keyword>
<evidence type="ECO:0000256" key="1">
    <source>
        <dbReference type="SAM" id="MobiDB-lite"/>
    </source>
</evidence>
<feature type="signal peptide" evidence="2">
    <location>
        <begin position="1"/>
        <end position="37"/>
    </location>
</feature>
<reference evidence="4" key="1">
    <citation type="submission" date="2017-04" db="EMBL/GenBank/DDBJ databases">
        <authorList>
            <person name="Varghese N."/>
            <person name="Submissions S."/>
        </authorList>
    </citation>
    <scope>NUCLEOTIDE SEQUENCE [LARGE SCALE GENOMIC DNA]</scope>
    <source>
        <strain evidence="4">Dd16</strain>
    </source>
</reference>
<feature type="compositionally biased region" description="Basic and acidic residues" evidence="1">
    <location>
        <begin position="181"/>
        <end position="191"/>
    </location>
</feature>
<sequence>MTLSPTSAPRMLRGLALGLLAAAVTLPALLPTTTAVAAERTRERVAYVLFHAGERGSMMSGDTDDLRRARAQRAGTEALLYVRSGGSHYVIREAATLRAAERIFAPQRDLGARQGALGKRQGALGAQQAELSMRQAEIGMRQARAAVSLASTGAARPDVNEREQRALEQKQEALGRQQDMLSREQDALSREQTRIAAQTDRELRALIEEAVRSGAARRIG</sequence>
<evidence type="ECO:0000313" key="4">
    <source>
        <dbReference type="Proteomes" id="UP000192934"/>
    </source>
</evidence>
<evidence type="ECO:0000313" key="3">
    <source>
        <dbReference type="EMBL" id="SMF67888.1"/>
    </source>
</evidence>
<protein>
    <recommendedName>
        <fullName evidence="5">DUF2968 domain-containing protein</fullName>
    </recommendedName>
</protein>
<feature type="chain" id="PRO_5012643196" description="DUF2968 domain-containing protein" evidence="2">
    <location>
        <begin position="38"/>
        <end position="220"/>
    </location>
</feature>